<dbReference type="STRING" id="411467.BACCAP_02715"/>
<evidence type="ECO:0000313" key="2">
    <source>
        <dbReference type="Proteomes" id="UP000003639"/>
    </source>
</evidence>
<dbReference type="Proteomes" id="UP000003639">
    <property type="component" value="Unassembled WGS sequence"/>
</dbReference>
<name>A6NWX0_9FIRM</name>
<reference evidence="1 2" key="1">
    <citation type="submission" date="2007-04" db="EMBL/GenBank/DDBJ databases">
        <authorList>
            <person name="Fulton L."/>
            <person name="Clifton S."/>
            <person name="Fulton B."/>
            <person name="Xu J."/>
            <person name="Minx P."/>
            <person name="Pepin K.H."/>
            <person name="Johnson M."/>
            <person name="Thiruvilangam P."/>
            <person name="Bhonagiri V."/>
            <person name="Nash W.E."/>
            <person name="Mardis E.R."/>
            <person name="Wilson R.K."/>
        </authorList>
    </citation>
    <scope>NUCLEOTIDE SEQUENCE [LARGE SCALE GENOMIC DNA]</scope>
    <source>
        <strain evidence="1 2">ATCC 29799</strain>
    </source>
</reference>
<keyword evidence="2" id="KW-1185">Reference proteome</keyword>
<dbReference type="AlphaFoldDB" id="A6NWX0"/>
<organism evidence="1 2">
    <name type="scientific">Pseudoflavonifractor capillosus ATCC 29799</name>
    <dbReference type="NCBI Taxonomy" id="411467"/>
    <lineage>
        <taxon>Bacteria</taxon>
        <taxon>Bacillati</taxon>
        <taxon>Bacillota</taxon>
        <taxon>Clostridia</taxon>
        <taxon>Eubacteriales</taxon>
        <taxon>Oscillospiraceae</taxon>
        <taxon>Pseudoflavonifractor</taxon>
    </lineage>
</organism>
<accession>A6NWX0</accession>
<evidence type="ECO:0000313" key="1">
    <source>
        <dbReference type="EMBL" id="EDM99462.1"/>
    </source>
</evidence>
<protein>
    <submittedName>
        <fullName evidence="1">Uncharacterized protein</fullName>
    </submittedName>
</protein>
<gene>
    <name evidence="1" type="ORF">BACCAP_02715</name>
</gene>
<comment type="caution">
    <text evidence="1">The sequence shown here is derived from an EMBL/GenBank/DDBJ whole genome shotgun (WGS) entry which is preliminary data.</text>
</comment>
<reference evidence="1 2" key="2">
    <citation type="submission" date="2007-06" db="EMBL/GenBank/DDBJ databases">
        <title>Draft genome sequence of Pseudoflavonifractor capillosus ATCC 29799.</title>
        <authorList>
            <person name="Sudarsanam P."/>
            <person name="Ley R."/>
            <person name="Guruge J."/>
            <person name="Turnbaugh P.J."/>
            <person name="Mahowald M."/>
            <person name="Liep D."/>
            <person name="Gordon J."/>
        </authorList>
    </citation>
    <scope>NUCLEOTIDE SEQUENCE [LARGE SCALE GENOMIC DNA]</scope>
    <source>
        <strain evidence="1 2">ATCC 29799</strain>
    </source>
</reference>
<dbReference type="EMBL" id="AAXG02000017">
    <property type="protein sequence ID" value="EDM99462.1"/>
    <property type="molecule type" value="Genomic_DNA"/>
</dbReference>
<proteinExistence type="predicted"/>
<sequence length="154" mass="17390">MFAFDFAVPVLDGSVDVCIRERAQQLMELGIGLVDNFTMKALAELRGMGIEVEQFLIARRQNSAADSRTAFDYGAFMVAVTAGVPVSGILGDSLQHDRLIFLMQLPESRLCLRCLMVSSFRLRLFLGKRKSRGRFHTLCFVNFLDLFRFGEEQV</sequence>